<feature type="compositionally biased region" description="Acidic residues" evidence="6">
    <location>
        <begin position="177"/>
        <end position="188"/>
    </location>
</feature>
<feature type="compositionally biased region" description="Low complexity" evidence="6">
    <location>
        <begin position="1"/>
        <end position="11"/>
    </location>
</feature>
<dbReference type="InterPro" id="IPR007696">
    <property type="entry name" value="DNA_mismatch_repair_MutS_core"/>
</dbReference>
<dbReference type="Pfam" id="PF05190">
    <property type="entry name" value="MutS_IV"/>
    <property type="match status" value="1"/>
</dbReference>
<comment type="similarity">
    <text evidence="5">Belongs to the DNA mismatch repair MutS family.</text>
</comment>
<keyword evidence="10" id="KW-1185">Reference proteome</keyword>
<feature type="region of interest" description="Disordered" evidence="6">
    <location>
        <begin position="689"/>
        <end position="709"/>
    </location>
</feature>
<dbReference type="GO" id="GO:0030983">
    <property type="term" value="F:mismatched DNA binding"/>
    <property type="evidence" value="ECO:0007669"/>
    <property type="project" value="UniProtKB-UniRule"/>
</dbReference>
<dbReference type="InterPro" id="IPR027417">
    <property type="entry name" value="P-loop_NTPase"/>
</dbReference>
<dbReference type="EMBL" id="FO082274">
    <property type="protein sequence ID" value="CCO16566.1"/>
    <property type="molecule type" value="Genomic_DNA"/>
</dbReference>
<feature type="region of interest" description="Disordered" evidence="6">
    <location>
        <begin position="114"/>
        <end position="319"/>
    </location>
</feature>
<dbReference type="InterPro" id="IPR036678">
    <property type="entry name" value="MutS_con_dom_sf"/>
</dbReference>
<dbReference type="PANTHER" id="PTHR11361">
    <property type="entry name" value="DNA MISMATCH REPAIR PROTEIN MUTS FAMILY MEMBER"/>
    <property type="match status" value="1"/>
</dbReference>
<dbReference type="SUPFAM" id="SSF48334">
    <property type="entry name" value="DNA repair protein MutS, domain III"/>
    <property type="match status" value="1"/>
</dbReference>
<dbReference type="Proteomes" id="UP000198341">
    <property type="component" value="Chromosome 5"/>
</dbReference>
<proteinExistence type="inferred from homology"/>
<dbReference type="Gene3D" id="3.30.420.110">
    <property type="entry name" value="MutS, connector domain"/>
    <property type="match status" value="1"/>
</dbReference>
<feature type="compositionally biased region" description="Acidic residues" evidence="6">
    <location>
        <begin position="234"/>
        <end position="271"/>
    </location>
</feature>
<evidence type="ECO:0000256" key="4">
    <source>
        <dbReference type="ARBA" id="ARBA00023125"/>
    </source>
</evidence>
<reference evidence="9 10" key="1">
    <citation type="submission" date="2011-10" db="EMBL/GenBank/DDBJ databases">
        <authorList>
            <person name="Genoscope - CEA"/>
        </authorList>
    </citation>
    <scope>NUCLEOTIDE SEQUENCE [LARGE SCALE GENOMIC DNA]</scope>
    <source>
        <strain evidence="9 10">RCC 1105</strain>
    </source>
</reference>
<dbReference type="InterPro" id="IPR016151">
    <property type="entry name" value="DNA_mismatch_repair_MutS_N"/>
</dbReference>
<evidence type="ECO:0000259" key="8">
    <source>
        <dbReference type="SMART" id="SM00534"/>
    </source>
</evidence>
<feature type="compositionally biased region" description="Low complexity" evidence="6">
    <location>
        <begin position="283"/>
        <end position="292"/>
    </location>
</feature>
<dbReference type="InterPro" id="IPR007695">
    <property type="entry name" value="DNA_mismatch_repair_MutS-lik_N"/>
</dbReference>
<evidence type="ECO:0000313" key="9">
    <source>
        <dbReference type="EMBL" id="CCO16566.1"/>
    </source>
</evidence>
<dbReference type="InterPro" id="IPR036187">
    <property type="entry name" value="DNA_mismatch_repair_MutS_sf"/>
</dbReference>
<dbReference type="InterPro" id="IPR007861">
    <property type="entry name" value="DNA_mismatch_repair_MutS_clamp"/>
</dbReference>
<keyword evidence="4 5" id="KW-0238">DNA-binding</keyword>
<keyword evidence="3 5" id="KW-0067">ATP-binding</keyword>
<feature type="compositionally biased region" description="Polar residues" evidence="6">
    <location>
        <begin position="129"/>
        <end position="139"/>
    </location>
</feature>
<feature type="region of interest" description="Disordered" evidence="6">
    <location>
        <begin position="1"/>
        <end position="93"/>
    </location>
</feature>
<evidence type="ECO:0000256" key="1">
    <source>
        <dbReference type="ARBA" id="ARBA00022741"/>
    </source>
</evidence>
<dbReference type="SMART" id="SM00533">
    <property type="entry name" value="MUTSd"/>
    <property type="match status" value="1"/>
</dbReference>
<evidence type="ECO:0000256" key="2">
    <source>
        <dbReference type="ARBA" id="ARBA00022763"/>
    </source>
</evidence>
<dbReference type="Gene3D" id="3.40.1170.10">
    <property type="entry name" value="DNA repair protein MutS, domain I"/>
    <property type="match status" value="1"/>
</dbReference>
<dbReference type="GeneID" id="19015783"/>
<feature type="compositionally biased region" description="Low complexity" evidence="6">
    <location>
        <begin position="302"/>
        <end position="314"/>
    </location>
</feature>
<name>K8EEW3_9CHLO</name>
<evidence type="ECO:0000256" key="6">
    <source>
        <dbReference type="SAM" id="MobiDB-lite"/>
    </source>
</evidence>
<feature type="domain" description="DNA mismatch repair proteins mutS family" evidence="8">
    <location>
        <begin position="1119"/>
        <end position="1310"/>
    </location>
</feature>
<dbReference type="OrthoDB" id="10252754at2759"/>
<accession>K8EEW3</accession>
<feature type="compositionally biased region" description="Basic and acidic residues" evidence="6">
    <location>
        <begin position="165"/>
        <end position="176"/>
    </location>
</feature>
<protein>
    <recommendedName>
        <fullName evidence="5">DNA mismatch repair protein</fullName>
    </recommendedName>
</protein>
<dbReference type="KEGG" id="bpg:Bathy05g02800"/>
<gene>
    <name evidence="9" type="ORF">Bathy05g02800</name>
</gene>
<dbReference type="GO" id="GO:0006298">
    <property type="term" value="P:mismatch repair"/>
    <property type="evidence" value="ECO:0007669"/>
    <property type="project" value="InterPro"/>
</dbReference>
<feature type="domain" description="DNA mismatch repair protein MutS core" evidence="7">
    <location>
        <begin position="742"/>
        <end position="1104"/>
    </location>
</feature>
<organism evidence="9 10">
    <name type="scientific">Bathycoccus prasinos</name>
    <dbReference type="NCBI Taxonomy" id="41875"/>
    <lineage>
        <taxon>Eukaryota</taxon>
        <taxon>Viridiplantae</taxon>
        <taxon>Chlorophyta</taxon>
        <taxon>Mamiellophyceae</taxon>
        <taxon>Mamiellales</taxon>
        <taxon>Bathycoccaceae</taxon>
        <taxon>Bathycoccus</taxon>
    </lineage>
</organism>
<feature type="compositionally biased region" description="Basic and acidic residues" evidence="6">
    <location>
        <begin position="84"/>
        <end position="93"/>
    </location>
</feature>
<dbReference type="FunFam" id="1.10.1420.10:FF:000005">
    <property type="entry name" value="DNA mismatch repair protein"/>
    <property type="match status" value="1"/>
</dbReference>
<dbReference type="SUPFAM" id="SSF52540">
    <property type="entry name" value="P-loop containing nucleoside triphosphate hydrolases"/>
    <property type="match status" value="1"/>
</dbReference>
<dbReference type="eggNOG" id="KOG0217">
    <property type="taxonomic scope" value="Eukaryota"/>
</dbReference>
<evidence type="ECO:0000313" key="10">
    <source>
        <dbReference type="Proteomes" id="UP000198341"/>
    </source>
</evidence>
<dbReference type="GO" id="GO:0140664">
    <property type="term" value="F:ATP-dependent DNA damage sensor activity"/>
    <property type="evidence" value="ECO:0007669"/>
    <property type="project" value="InterPro"/>
</dbReference>
<dbReference type="STRING" id="41875.K8EEW3"/>
<dbReference type="RefSeq" id="XP_007513008.1">
    <property type="nucleotide sequence ID" value="XM_007512946.1"/>
</dbReference>
<dbReference type="Pfam" id="PF05192">
    <property type="entry name" value="MutS_III"/>
    <property type="match status" value="1"/>
</dbReference>
<dbReference type="Gene3D" id="3.40.50.300">
    <property type="entry name" value="P-loop containing nucleotide triphosphate hydrolases"/>
    <property type="match status" value="1"/>
</dbReference>
<feature type="compositionally biased region" description="Basic and acidic residues" evidence="6">
    <location>
        <begin position="57"/>
        <end position="74"/>
    </location>
</feature>
<dbReference type="InterPro" id="IPR045076">
    <property type="entry name" value="MutS"/>
</dbReference>
<dbReference type="Pfam" id="PF00488">
    <property type="entry name" value="MutS_V"/>
    <property type="match status" value="1"/>
</dbReference>
<feature type="compositionally biased region" description="Low complexity" evidence="6">
    <location>
        <begin position="27"/>
        <end position="40"/>
    </location>
</feature>
<dbReference type="InterPro" id="IPR017261">
    <property type="entry name" value="DNA_mismatch_repair_MutS/MSH"/>
</dbReference>
<dbReference type="GO" id="GO:0005634">
    <property type="term" value="C:nucleus"/>
    <property type="evidence" value="ECO:0007669"/>
    <property type="project" value="TreeGrafter"/>
</dbReference>
<dbReference type="InterPro" id="IPR000432">
    <property type="entry name" value="DNA_mismatch_repair_MutS_C"/>
</dbReference>
<sequence>MVPNDDNTTTNKTPLSQIRDGGRQKTLKSFFSTTTTVSSSNKKKKSDDAMKMIQKTLGEKEDSKLSHGDDENRKPTHISSSFSGEKENAKEEKESIGIVFAKEKEKVQAIAADDDAKQVTKGGDVSKKNGAQNAPSLASVSEERKGVEMIAEATRATGRTTSTVKENERTEEKMDVDVDFEEEEEEENPISFARRNKRKRSNAASSIAKRPTRATRREEEEAKRKRKKTVIMDSSDDDENEEEEGGSESDFAPEESEDGDDDDDDFEEEDSPVANKKTKKKPPSAQASKASATVAPIKQRASPPKQQPSSSQQQNGLQADQISKFDERERRLFSFMFPPKLKDQNGNLFDSPKYDPTTLLLPKTFPKSFPSTDGSQHKISPGQQQWWQFKATHFDAVLLFKMGKFYEMYEMDAHVGVKELGLIYMKGEQPHAGFPEKNYQKNAETLARNGHKVVTIEQTETPAMLAERKKKDSRCKDTVVKREKIAVVTRGTMIDRVMVESCPDASHVLAISEFRKNEDGAMHFGVCAAECAAGKFVLGAYKVVPGSGDEETLSSLRTTLCELNPVEIIFRRGETDAKEFPGPAVAAALRDCVPNAHIRYVCSSSMTSSKGVREEVEKQGYFKPLAAYPDVIETFFGNASNINAEAALVAFGTCLLYLNDNLVAHDVVPYGKYETIANDETFFGVEGSVVNSSAPPSPSAMEQEATTTSAATTKRLQYQHAFMRLDAAALSGLEILENTEGGRSGSLLELVSRAASAPGTRVLRMQCCRPSCDASVIRSKQKAIDALRSNDSVDTFQKIRALLKASPDYERCVARCVGSGDSNRNADRVVLYEDMRKAKLNDFLAALESVRAVRDVAEEISSNEHVLEKSNLLRALVTGEKTNADEEDYCGDLFFPKDEIIKGLREFETAFDWVKAKECGRIEPAAGVDAAVDAADEAIRQADAKLENWLDEARALLQCQKSELQFVTVMRDTHIIEIPDRLSRRVPEMWTREGKRKGFERFSCETVDPLREARANAMEAKETAMEGVMKGLILKFRANWREWRLATECIAEVDALGALAVVSDEFALLGEGHAVKPNVSPFPGDGKSAFLECDVLTHPCASLLNKQFVPNDCHFSADKNFLLLSGANMGGKSTYLRQICVATILAHMGSSVPAKTFNLSACDAIFVRMGARDDLRSGFSTFAVEMSEIAKPLREATKNSLVCVDELGRGTSTTDGCAIALSCGKHLMLRNKSRTLFSTHYHKLADYFAFASSAILKHVEALVDSTRVPPRVAFTHKVVSGSCPKSHGVNVARLAGLPETVLQTASAVASRAEKSDEENAFQGGKECSIGARAGVQYLFSRFREEKALFFADDEKSGISSAIETVREALFLTHE</sequence>
<comment type="function">
    <text evidence="5">Component of the post-replicative DNA mismatch repair system (MMR).</text>
</comment>
<dbReference type="SUPFAM" id="SSF55271">
    <property type="entry name" value="DNA repair protein MutS, domain I"/>
    <property type="match status" value="1"/>
</dbReference>
<dbReference type="Gene3D" id="1.10.1420.10">
    <property type="match status" value="2"/>
</dbReference>
<evidence type="ECO:0000256" key="3">
    <source>
        <dbReference type="ARBA" id="ARBA00022840"/>
    </source>
</evidence>
<evidence type="ECO:0000259" key="7">
    <source>
        <dbReference type="SMART" id="SM00533"/>
    </source>
</evidence>
<keyword evidence="1 5" id="KW-0547">Nucleotide-binding</keyword>
<keyword evidence="5" id="KW-0234">DNA repair</keyword>
<dbReference type="PIRSF" id="PIRSF037677">
    <property type="entry name" value="DNA_mis_repair_Msh6"/>
    <property type="match status" value="1"/>
</dbReference>
<keyword evidence="2 5" id="KW-0227">DNA damage</keyword>
<dbReference type="Pfam" id="PF01624">
    <property type="entry name" value="MutS_I"/>
    <property type="match status" value="1"/>
</dbReference>
<dbReference type="SMART" id="SM00534">
    <property type="entry name" value="MUTSac"/>
    <property type="match status" value="1"/>
</dbReference>
<dbReference type="PANTHER" id="PTHR11361:SF150">
    <property type="entry name" value="DNA MISMATCH REPAIR PROTEIN MSH6"/>
    <property type="match status" value="1"/>
</dbReference>
<dbReference type="GO" id="GO:0005524">
    <property type="term" value="F:ATP binding"/>
    <property type="evidence" value="ECO:0007669"/>
    <property type="project" value="UniProtKB-UniRule"/>
</dbReference>
<evidence type="ECO:0000256" key="5">
    <source>
        <dbReference type="PIRNR" id="PIRNR037677"/>
    </source>
</evidence>